<name>A0A367J8X8_RHIST</name>
<evidence type="ECO:0000256" key="2">
    <source>
        <dbReference type="SAM" id="Phobius"/>
    </source>
</evidence>
<keyword evidence="2" id="KW-0472">Membrane</keyword>
<reference evidence="3 4" key="1">
    <citation type="journal article" date="2018" name="G3 (Bethesda)">
        <title>Phylogenetic and Phylogenomic Definition of Rhizopus Species.</title>
        <authorList>
            <person name="Gryganskyi A.P."/>
            <person name="Golan J."/>
            <person name="Dolatabadi S."/>
            <person name="Mondo S."/>
            <person name="Robb S."/>
            <person name="Idnurm A."/>
            <person name="Muszewska A."/>
            <person name="Steczkiewicz K."/>
            <person name="Masonjones S."/>
            <person name="Liao H.L."/>
            <person name="Gajdeczka M.T."/>
            <person name="Anike F."/>
            <person name="Vuek A."/>
            <person name="Anishchenko I.M."/>
            <person name="Voigt K."/>
            <person name="de Hoog G.S."/>
            <person name="Smith M.E."/>
            <person name="Heitman J."/>
            <person name="Vilgalys R."/>
            <person name="Stajich J.E."/>
        </authorList>
    </citation>
    <scope>NUCLEOTIDE SEQUENCE [LARGE SCALE GENOMIC DNA]</scope>
    <source>
        <strain evidence="3 4">LSU 92-RS-03</strain>
    </source>
</reference>
<evidence type="ECO:0000313" key="4">
    <source>
        <dbReference type="Proteomes" id="UP000253551"/>
    </source>
</evidence>
<protein>
    <submittedName>
        <fullName evidence="3">Uncharacterized protein</fullName>
    </submittedName>
</protein>
<feature type="transmembrane region" description="Helical" evidence="2">
    <location>
        <begin position="413"/>
        <end position="433"/>
    </location>
</feature>
<dbReference type="Proteomes" id="UP000253551">
    <property type="component" value="Unassembled WGS sequence"/>
</dbReference>
<feature type="region of interest" description="Disordered" evidence="1">
    <location>
        <begin position="1"/>
        <end position="86"/>
    </location>
</feature>
<accession>A0A367J8X8</accession>
<keyword evidence="2" id="KW-0812">Transmembrane</keyword>
<feature type="compositionally biased region" description="Polar residues" evidence="1">
    <location>
        <begin position="38"/>
        <end position="74"/>
    </location>
</feature>
<evidence type="ECO:0000313" key="3">
    <source>
        <dbReference type="EMBL" id="RCH86370.1"/>
    </source>
</evidence>
<sequence length="608" mass="67046">MVATHSQLPGLPTASVSQSTSRSKRRPSYRRPSEKYSTSTASHRAGLTSNISSNTRNPQKIRSRSVCSGAQSTTTDHRRPSAPAITHAPRLSIADRFMASSFPMPSVPDIPQNPTSPTMTSLELQNSVSTDFPTTASSTTGRLSVAERFMNTESVSSPSDSSLNTFAQQQYRERSLSSFSGKTLQTMALSSFPPPEPTNLGRLTIAETFMKPNGSIHEKTGYETTHPLDMTKSSSPFDDPIDIQLHPPSDLSFPLDTGKTKRPWGSQDTLVYQQTMEKKKYGQYSDSRSVSSRDCLANAVSDYRTRHSAVSSDDLSTHLADEYTDVEMGYEKSTETCFNKEEEPPAKKAQVQPKKVSTMTPVEHYESNEIESVPGFWLGCCFISCRQPPVRKQDKNLYKEFHPKKRGGCGRRGWVICVFLLFIVLSLVVYFVWPITPLMRIEGATLTSPAKISQTTQGIMVGNVAFESDWLVNITVDNRKNHVPTRIVQIQVVAKDALTGLVIGKGIRNDDLNSETIVLAPNGISTLQLPIHVDYQARDSTDTTFLDLISACSPKHPLNTNAVSLPAGQHEALPLHFWITLHFFGLDWAGYKSTVIATPATGGFVCPQ</sequence>
<organism evidence="3 4">
    <name type="scientific">Rhizopus stolonifer</name>
    <name type="common">Rhizopus nigricans</name>
    <dbReference type="NCBI Taxonomy" id="4846"/>
    <lineage>
        <taxon>Eukaryota</taxon>
        <taxon>Fungi</taxon>
        <taxon>Fungi incertae sedis</taxon>
        <taxon>Mucoromycota</taxon>
        <taxon>Mucoromycotina</taxon>
        <taxon>Mucoromycetes</taxon>
        <taxon>Mucorales</taxon>
        <taxon>Mucorineae</taxon>
        <taxon>Rhizopodaceae</taxon>
        <taxon>Rhizopus</taxon>
    </lineage>
</organism>
<dbReference type="EMBL" id="PJQM01003950">
    <property type="protein sequence ID" value="RCH86370.1"/>
    <property type="molecule type" value="Genomic_DNA"/>
</dbReference>
<keyword evidence="4" id="KW-1185">Reference proteome</keyword>
<evidence type="ECO:0000256" key="1">
    <source>
        <dbReference type="SAM" id="MobiDB-lite"/>
    </source>
</evidence>
<dbReference type="AlphaFoldDB" id="A0A367J8X8"/>
<dbReference type="OrthoDB" id="2271567at2759"/>
<comment type="caution">
    <text evidence="3">The sequence shown here is derived from an EMBL/GenBank/DDBJ whole genome shotgun (WGS) entry which is preliminary data.</text>
</comment>
<proteinExistence type="predicted"/>
<gene>
    <name evidence="3" type="ORF">CU098_006703</name>
</gene>
<keyword evidence="2" id="KW-1133">Transmembrane helix</keyword>